<dbReference type="EMBL" id="LAZR01001371">
    <property type="protein sequence ID" value="KKN45716.1"/>
    <property type="molecule type" value="Genomic_DNA"/>
</dbReference>
<accession>A0A0F9T9S2</accession>
<gene>
    <name evidence="1" type="ORF">LCGC14_0680340</name>
</gene>
<protein>
    <submittedName>
        <fullName evidence="1">Uncharacterized protein</fullName>
    </submittedName>
</protein>
<organism evidence="1">
    <name type="scientific">marine sediment metagenome</name>
    <dbReference type="NCBI Taxonomy" id="412755"/>
    <lineage>
        <taxon>unclassified sequences</taxon>
        <taxon>metagenomes</taxon>
        <taxon>ecological metagenomes</taxon>
    </lineage>
</organism>
<evidence type="ECO:0000313" key="1">
    <source>
        <dbReference type="EMBL" id="KKN45716.1"/>
    </source>
</evidence>
<comment type="caution">
    <text evidence="1">The sequence shown here is derived from an EMBL/GenBank/DDBJ whole genome shotgun (WGS) entry which is preliminary data.</text>
</comment>
<dbReference type="AlphaFoldDB" id="A0A0F9T9S2"/>
<sequence length="70" mass="8034">MTLFPTELDELQGKVSILELEREFHVLTIRRLEAFISVVEKRLGDIGGSFQSDDAAWEIQTALDKLKEKE</sequence>
<reference evidence="1" key="1">
    <citation type="journal article" date="2015" name="Nature">
        <title>Complex archaea that bridge the gap between prokaryotes and eukaryotes.</title>
        <authorList>
            <person name="Spang A."/>
            <person name="Saw J.H."/>
            <person name="Jorgensen S.L."/>
            <person name="Zaremba-Niedzwiedzka K."/>
            <person name="Martijn J."/>
            <person name="Lind A.E."/>
            <person name="van Eijk R."/>
            <person name="Schleper C."/>
            <person name="Guy L."/>
            <person name="Ettema T.J."/>
        </authorList>
    </citation>
    <scope>NUCLEOTIDE SEQUENCE</scope>
</reference>
<name>A0A0F9T9S2_9ZZZZ</name>
<proteinExistence type="predicted"/>